<comment type="caution">
    <text evidence="4">The sequence shown here is derived from an EMBL/GenBank/DDBJ whole genome shotgun (WGS) entry which is preliminary data.</text>
</comment>
<proteinExistence type="predicted"/>
<dbReference type="InterPro" id="IPR011006">
    <property type="entry name" value="CheY-like_superfamily"/>
</dbReference>
<dbReference type="AlphaFoldDB" id="A0A2M7G9S5"/>
<feature type="modified residue" description="4-aspartylphosphate" evidence="2">
    <location>
        <position position="55"/>
    </location>
</feature>
<evidence type="ECO:0000259" key="3">
    <source>
        <dbReference type="PROSITE" id="PS50110"/>
    </source>
</evidence>
<evidence type="ECO:0000256" key="1">
    <source>
        <dbReference type="ARBA" id="ARBA00022553"/>
    </source>
</evidence>
<feature type="domain" description="Response regulatory" evidence="3">
    <location>
        <begin position="6"/>
        <end position="120"/>
    </location>
</feature>
<dbReference type="PROSITE" id="PS50110">
    <property type="entry name" value="RESPONSE_REGULATORY"/>
    <property type="match status" value="1"/>
</dbReference>
<dbReference type="PANTHER" id="PTHR44591:SF3">
    <property type="entry name" value="RESPONSE REGULATORY DOMAIN-CONTAINING PROTEIN"/>
    <property type="match status" value="1"/>
</dbReference>
<evidence type="ECO:0000313" key="4">
    <source>
        <dbReference type="EMBL" id="PIW18854.1"/>
    </source>
</evidence>
<dbReference type="Proteomes" id="UP000231019">
    <property type="component" value="Unassembled WGS sequence"/>
</dbReference>
<dbReference type="EMBL" id="PFFQ01000008">
    <property type="protein sequence ID" value="PIW18854.1"/>
    <property type="molecule type" value="Genomic_DNA"/>
</dbReference>
<accession>A0A2M7G9S5</accession>
<name>A0A2M7G9S5_9BACT</name>
<evidence type="ECO:0000313" key="5">
    <source>
        <dbReference type="Proteomes" id="UP000231019"/>
    </source>
</evidence>
<dbReference type="GO" id="GO:0000160">
    <property type="term" value="P:phosphorelay signal transduction system"/>
    <property type="evidence" value="ECO:0007669"/>
    <property type="project" value="InterPro"/>
</dbReference>
<gene>
    <name evidence="4" type="ORF">COW36_03155</name>
</gene>
<dbReference type="InterPro" id="IPR001789">
    <property type="entry name" value="Sig_transdc_resp-reg_receiver"/>
</dbReference>
<dbReference type="CDD" id="cd00156">
    <property type="entry name" value="REC"/>
    <property type="match status" value="1"/>
</dbReference>
<dbReference type="PANTHER" id="PTHR44591">
    <property type="entry name" value="STRESS RESPONSE REGULATOR PROTEIN 1"/>
    <property type="match status" value="1"/>
</dbReference>
<dbReference type="SMART" id="SM00448">
    <property type="entry name" value="REC"/>
    <property type="match status" value="1"/>
</dbReference>
<dbReference type="Gene3D" id="3.40.50.2300">
    <property type="match status" value="1"/>
</dbReference>
<sequence length="129" mass="14611">MQNKTRILLIDDQPTFAKAIEITLSDASCELHTETDSEKGLEKALAETWDLLLLDMHMPKLNGIDFLHRLREAGNQTRVVIMTSDSSLTPVQDIESYHIEAFVLKPIQLHAFSELLEKLVGISLFPKHT</sequence>
<keyword evidence="1 2" id="KW-0597">Phosphoprotein</keyword>
<evidence type="ECO:0000256" key="2">
    <source>
        <dbReference type="PROSITE-ProRule" id="PRU00169"/>
    </source>
</evidence>
<reference evidence="4 5" key="1">
    <citation type="submission" date="2017-09" db="EMBL/GenBank/DDBJ databases">
        <title>Depth-based differentiation of microbial function through sediment-hosted aquifers and enrichment of novel symbionts in the deep terrestrial subsurface.</title>
        <authorList>
            <person name="Probst A.J."/>
            <person name="Ladd B."/>
            <person name="Jarett J.K."/>
            <person name="Geller-Mcgrath D.E."/>
            <person name="Sieber C.M."/>
            <person name="Emerson J.B."/>
            <person name="Anantharaman K."/>
            <person name="Thomas B.C."/>
            <person name="Malmstrom R."/>
            <person name="Stieglmeier M."/>
            <person name="Klingl A."/>
            <person name="Woyke T."/>
            <person name="Ryan C.M."/>
            <person name="Banfield J.F."/>
        </authorList>
    </citation>
    <scope>NUCLEOTIDE SEQUENCE [LARGE SCALE GENOMIC DNA]</scope>
    <source>
        <strain evidence="4">CG17_big_fil_post_rev_8_21_14_2_50_48_46</strain>
    </source>
</reference>
<dbReference type="Pfam" id="PF00072">
    <property type="entry name" value="Response_reg"/>
    <property type="match status" value="1"/>
</dbReference>
<organism evidence="4 5">
    <name type="scientific">bacterium (Candidatus Blackallbacteria) CG17_big_fil_post_rev_8_21_14_2_50_48_46</name>
    <dbReference type="NCBI Taxonomy" id="2014261"/>
    <lineage>
        <taxon>Bacteria</taxon>
        <taxon>Candidatus Blackallbacteria</taxon>
    </lineage>
</organism>
<dbReference type="SUPFAM" id="SSF52172">
    <property type="entry name" value="CheY-like"/>
    <property type="match status" value="1"/>
</dbReference>
<protein>
    <recommendedName>
        <fullName evidence="3">Response regulatory domain-containing protein</fullName>
    </recommendedName>
</protein>
<dbReference type="InterPro" id="IPR050595">
    <property type="entry name" value="Bact_response_regulator"/>
</dbReference>